<feature type="region of interest" description="Disordered" evidence="1">
    <location>
        <begin position="190"/>
        <end position="261"/>
    </location>
</feature>
<feature type="compositionally biased region" description="Polar residues" evidence="1">
    <location>
        <begin position="190"/>
        <end position="201"/>
    </location>
</feature>
<dbReference type="Proteomes" id="UP001372338">
    <property type="component" value="Unassembled WGS sequence"/>
</dbReference>
<evidence type="ECO:0000256" key="1">
    <source>
        <dbReference type="SAM" id="MobiDB-lite"/>
    </source>
</evidence>
<sequence length="460" mass="51537">MSGLFSSSDDQFDSDFERLEGAPLKRYPFALGLSAYEPCKSVESVFGPSSSNVKEGTRTYYEPQMCRQFGPDKSPRDLFLPLAKVQRAIWKLMILKGDEALLSDPSSSLFPSRHVVILFSYSTYQYQLLENLRHYLCTHSSSHPHKETIILRDPYFSVTRNTIVTAFKDSNPTFLDLSILGMRKRKLTLGPTSAKDSANTQLPPPPKRSKSTPCSRISKSKIPSSQPSIASRMVKEKGSANTASDEESTSPETTIGETKVTPQKPLAHTSICFPQCLCTQPPRWLRIPQPYHAFSEELNAPPTVFPGLGAVDLFLATNSNDIFRDMDQQEMLQQTLLLNQRREGDDGSKEEGKVTILEVSPRRKGVSRQCEEIISEAWSPDGCQDRDLTGTSRKIQRTGLNLKVWSKKELLVIPIQIKELQAKLDSLGDASSLSAEELSTRRLLVEKMNSLLEKEEQMIA</sequence>
<accession>A0AAN9HVJ7</accession>
<name>A0AAN9HVJ7_CROPI</name>
<gene>
    <name evidence="2" type="ORF">RIF29_28671</name>
</gene>
<comment type="caution">
    <text evidence="2">The sequence shown here is derived from an EMBL/GenBank/DDBJ whole genome shotgun (WGS) entry which is preliminary data.</text>
</comment>
<evidence type="ECO:0000313" key="2">
    <source>
        <dbReference type="EMBL" id="KAK7255264.1"/>
    </source>
</evidence>
<organism evidence="2 3">
    <name type="scientific">Crotalaria pallida</name>
    <name type="common">Smooth rattlebox</name>
    <name type="synonym">Crotalaria striata</name>
    <dbReference type="NCBI Taxonomy" id="3830"/>
    <lineage>
        <taxon>Eukaryota</taxon>
        <taxon>Viridiplantae</taxon>
        <taxon>Streptophyta</taxon>
        <taxon>Embryophyta</taxon>
        <taxon>Tracheophyta</taxon>
        <taxon>Spermatophyta</taxon>
        <taxon>Magnoliopsida</taxon>
        <taxon>eudicotyledons</taxon>
        <taxon>Gunneridae</taxon>
        <taxon>Pentapetalae</taxon>
        <taxon>rosids</taxon>
        <taxon>fabids</taxon>
        <taxon>Fabales</taxon>
        <taxon>Fabaceae</taxon>
        <taxon>Papilionoideae</taxon>
        <taxon>50 kb inversion clade</taxon>
        <taxon>genistoids sensu lato</taxon>
        <taxon>core genistoids</taxon>
        <taxon>Crotalarieae</taxon>
        <taxon>Crotalaria</taxon>
    </lineage>
</organism>
<dbReference type="AlphaFoldDB" id="A0AAN9HVJ7"/>
<dbReference type="EMBL" id="JAYWIO010000006">
    <property type="protein sequence ID" value="KAK7255264.1"/>
    <property type="molecule type" value="Genomic_DNA"/>
</dbReference>
<proteinExistence type="predicted"/>
<feature type="compositionally biased region" description="Low complexity" evidence="1">
    <location>
        <begin position="213"/>
        <end position="231"/>
    </location>
</feature>
<reference evidence="2 3" key="1">
    <citation type="submission" date="2024-01" db="EMBL/GenBank/DDBJ databases">
        <title>The genomes of 5 underutilized Papilionoideae crops provide insights into root nodulation and disease resistanc.</title>
        <authorList>
            <person name="Yuan L."/>
        </authorList>
    </citation>
    <scope>NUCLEOTIDE SEQUENCE [LARGE SCALE GENOMIC DNA]</scope>
    <source>
        <strain evidence="2">ZHUSHIDOU_FW_LH</strain>
        <tissue evidence="2">Leaf</tissue>
    </source>
</reference>
<protein>
    <submittedName>
        <fullName evidence="2">Uncharacterized protein</fullName>
    </submittedName>
</protein>
<keyword evidence="3" id="KW-1185">Reference proteome</keyword>
<evidence type="ECO:0000313" key="3">
    <source>
        <dbReference type="Proteomes" id="UP001372338"/>
    </source>
</evidence>